<accession>A0ABN4CCT4</accession>
<keyword evidence="1" id="KW-0732">Signal</keyword>
<evidence type="ECO:0008006" key="4">
    <source>
        <dbReference type="Google" id="ProtNLM"/>
    </source>
</evidence>
<dbReference type="GeneID" id="82876498"/>
<feature type="chain" id="PRO_5045272223" description="Or membrane protein" evidence="1">
    <location>
        <begin position="24"/>
        <end position="143"/>
    </location>
</feature>
<dbReference type="EMBL" id="CP004350">
    <property type="protein sequence ID" value="AHI18882.1"/>
    <property type="molecule type" value="Genomic_DNA"/>
</dbReference>
<name>A0ABN4CCT4_9CORY</name>
<organism evidence="2 3">
    <name type="scientific">Corynebacterium casei LMG S-19264</name>
    <dbReference type="NCBI Taxonomy" id="1285583"/>
    <lineage>
        <taxon>Bacteria</taxon>
        <taxon>Bacillati</taxon>
        <taxon>Actinomycetota</taxon>
        <taxon>Actinomycetes</taxon>
        <taxon>Mycobacteriales</taxon>
        <taxon>Corynebacteriaceae</taxon>
        <taxon>Corynebacterium</taxon>
    </lineage>
</organism>
<evidence type="ECO:0000313" key="3">
    <source>
        <dbReference type="Proteomes" id="UP000019226"/>
    </source>
</evidence>
<dbReference type="RefSeq" id="WP_006823775.1">
    <property type="nucleotide sequence ID" value="NZ_CP004350.1"/>
</dbReference>
<proteinExistence type="predicted"/>
<gene>
    <name evidence="2" type="ORF">CCASEI_01485</name>
</gene>
<feature type="signal peptide" evidence="1">
    <location>
        <begin position="1"/>
        <end position="23"/>
    </location>
</feature>
<keyword evidence="3" id="KW-1185">Reference proteome</keyword>
<reference evidence="3" key="1">
    <citation type="submission" date="2013-02" db="EMBL/GenBank/DDBJ databases">
        <title>The complete genome sequence of Corynebacterium casei LMG S-19264 (=DSM 44701).</title>
        <authorList>
            <person name="Ruckert C."/>
            <person name="Albersmeier A."/>
            <person name="Kalinowski J."/>
        </authorList>
    </citation>
    <scope>NUCLEOTIDE SEQUENCE [LARGE SCALE GENOMIC DNA]</scope>
    <source>
        <strain evidence="3">LMG S-19264</strain>
    </source>
</reference>
<evidence type="ECO:0000313" key="2">
    <source>
        <dbReference type="EMBL" id="AHI18882.1"/>
    </source>
</evidence>
<protein>
    <recommendedName>
        <fullName evidence="4">Or membrane protein</fullName>
    </recommendedName>
</protein>
<evidence type="ECO:0000256" key="1">
    <source>
        <dbReference type="SAM" id="SignalP"/>
    </source>
</evidence>
<dbReference type="Proteomes" id="UP000019226">
    <property type="component" value="Chromosome"/>
</dbReference>
<sequence>MKRFAAATLAVATALSLSTGAAAAKGLDASSKADREIGLEITEWHIKNPGSWTARKEPSSSVNTALKANESIKENSSEETSEAVTESSWGVAKSSLETDVENNDPFGTQLDSYLAIAGVIALGAIIYNVAVQAGVPLPHIAPE</sequence>